<keyword evidence="4 6" id="KW-0560">Oxidoreductase</keyword>
<dbReference type="PANTHER" id="PTHR11645:SF49">
    <property type="entry name" value="PYRROLINE-5-CARBOXYLATE REDUCTASE 1"/>
    <property type="match status" value="1"/>
</dbReference>
<sequence length="284" mass="30432">MSHTTALQQKIAFIGAGSIAESIFRGIIEKGIAIPENIFAVNRQSDERLEYVRDTYGIRATRHPQERDRSIREADIVVLNMKPKDAASGIAEIAHLLRPDQLIVSVIAGLSMETIQRFLGGTFPIARTMPNTSSTIGLGATGISFSGSVTPEQRSIALALFEAVGVVAVVDEHRLDIVTGVSGSGPAYIYYVMEAMISAGVEGGLSEESARQLTVQTVLGAAQMVKTTNELPGELRRKVTSPNGTTQAAIELLEENRVANSVSRAVLRAAERAREMGKALAEQS</sequence>
<keyword evidence="6" id="KW-0963">Cytoplasm</keyword>
<dbReference type="PROSITE" id="PS00521">
    <property type="entry name" value="P5CR"/>
    <property type="match status" value="1"/>
</dbReference>
<dbReference type="Gene3D" id="1.10.3730.10">
    <property type="entry name" value="ProC C-terminal domain-like"/>
    <property type="match status" value="1"/>
</dbReference>
<dbReference type="InterPro" id="IPR029036">
    <property type="entry name" value="P5CR_dimer"/>
</dbReference>
<dbReference type="Proteomes" id="UP000307943">
    <property type="component" value="Unassembled WGS sequence"/>
</dbReference>
<dbReference type="UniPathway" id="UPA00098">
    <property type="reaction ID" value="UER00361"/>
</dbReference>
<dbReference type="FunFam" id="1.10.3730.10:FF:000001">
    <property type="entry name" value="Pyrroline-5-carboxylate reductase"/>
    <property type="match status" value="1"/>
</dbReference>
<evidence type="ECO:0000313" key="11">
    <source>
        <dbReference type="EMBL" id="TNJ63545.1"/>
    </source>
</evidence>
<gene>
    <name evidence="6" type="primary">proC</name>
    <name evidence="11" type="ORF">FE784_24840</name>
</gene>
<feature type="domain" description="Pyrroline-5-carboxylate reductase dimerisation" evidence="10">
    <location>
        <begin position="172"/>
        <end position="276"/>
    </location>
</feature>
<evidence type="ECO:0000256" key="5">
    <source>
        <dbReference type="ARBA" id="ARBA00058118"/>
    </source>
</evidence>
<comment type="pathway">
    <text evidence="6 8">Amino-acid biosynthesis; L-proline biosynthesis; L-proline from L-glutamate 5-semialdehyde: step 1/1.</text>
</comment>
<dbReference type="PIRSF" id="PIRSF000193">
    <property type="entry name" value="Pyrrol-5-carb_rd"/>
    <property type="match status" value="1"/>
</dbReference>
<dbReference type="GO" id="GO:0055129">
    <property type="term" value="P:L-proline biosynthetic process"/>
    <property type="evidence" value="ECO:0007669"/>
    <property type="project" value="UniProtKB-UniRule"/>
</dbReference>
<name>A0A5C4T447_9BACL</name>
<evidence type="ECO:0000256" key="4">
    <source>
        <dbReference type="ARBA" id="ARBA00023002"/>
    </source>
</evidence>
<comment type="similarity">
    <text evidence="1 6 8">Belongs to the pyrroline-5-carboxylate reductase family.</text>
</comment>
<accession>A0A5C4T447</accession>
<keyword evidence="3 6" id="KW-0521">NADP</keyword>
<dbReference type="NCBIfam" id="TIGR00112">
    <property type="entry name" value="proC"/>
    <property type="match status" value="1"/>
</dbReference>
<dbReference type="SUPFAM" id="SSF48179">
    <property type="entry name" value="6-phosphogluconate dehydrogenase C-terminal domain-like"/>
    <property type="match status" value="1"/>
</dbReference>
<evidence type="ECO:0000256" key="7">
    <source>
        <dbReference type="NCBIfam" id="TIGR00112"/>
    </source>
</evidence>
<comment type="catalytic activity">
    <reaction evidence="6">
        <text>L-proline + NAD(+) = (S)-1-pyrroline-5-carboxylate + NADH + 2 H(+)</text>
        <dbReference type="Rhea" id="RHEA:14105"/>
        <dbReference type="ChEBI" id="CHEBI:15378"/>
        <dbReference type="ChEBI" id="CHEBI:17388"/>
        <dbReference type="ChEBI" id="CHEBI:57540"/>
        <dbReference type="ChEBI" id="CHEBI:57945"/>
        <dbReference type="ChEBI" id="CHEBI:60039"/>
        <dbReference type="EC" id="1.5.1.2"/>
    </reaction>
</comment>
<comment type="function">
    <text evidence="5 6">Catalyzes the reduction of 1-pyrroline-5-carboxylate (PCA) to L-proline.</text>
</comment>
<evidence type="ECO:0000259" key="10">
    <source>
        <dbReference type="Pfam" id="PF14748"/>
    </source>
</evidence>
<evidence type="ECO:0000256" key="3">
    <source>
        <dbReference type="ARBA" id="ARBA00022857"/>
    </source>
</evidence>
<comment type="caution">
    <text evidence="11">The sequence shown here is derived from an EMBL/GenBank/DDBJ whole genome shotgun (WGS) entry which is preliminary data.</text>
</comment>
<dbReference type="SUPFAM" id="SSF51735">
    <property type="entry name" value="NAD(P)-binding Rossmann-fold domains"/>
    <property type="match status" value="1"/>
</dbReference>
<dbReference type="AlphaFoldDB" id="A0A5C4T447"/>
<dbReference type="EMBL" id="VDCQ01000041">
    <property type="protein sequence ID" value="TNJ63545.1"/>
    <property type="molecule type" value="Genomic_DNA"/>
</dbReference>
<dbReference type="GO" id="GO:0005737">
    <property type="term" value="C:cytoplasm"/>
    <property type="evidence" value="ECO:0007669"/>
    <property type="project" value="UniProtKB-SubCell"/>
</dbReference>
<dbReference type="InterPro" id="IPR028939">
    <property type="entry name" value="P5C_Rdtase_cat_N"/>
</dbReference>
<dbReference type="EC" id="1.5.1.2" evidence="6 7"/>
<dbReference type="PANTHER" id="PTHR11645">
    <property type="entry name" value="PYRROLINE-5-CARBOXYLATE REDUCTASE"/>
    <property type="match status" value="1"/>
</dbReference>
<dbReference type="InterPro" id="IPR053790">
    <property type="entry name" value="P5CR-like_CS"/>
</dbReference>
<evidence type="ECO:0000256" key="8">
    <source>
        <dbReference type="RuleBase" id="RU003903"/>
    </source>
</evidence>
<dbReference type="Gene3D" id="3.40.50.720">
    <property type="entry name" value="NAD(P)-binding Rossmann-like Domain"/>
    <property type="match status" value="1"/>
</dbReference>
<dbReference type="Pfam" id="PF14748">
    <property type="entry name" value="P5CR_dimer"/>
    <property type="match status" value="1"/>
</dbReference>
<evidence type="ECO:0000256" key="2">
    <source>
        <dbReference type="ARBA" id="ARBA00022650"/>
    </source>
</evidence>
<feature type="domain" description="Pyrroline-5-carboxylate reductase catalytic N-terminal" evidence="9">
    <location>
        <begin position="10"/>
        <end position="109"/>
    </location>
</feature>
<dbReference type="HAMAP" id="MF_01925">
    <property type="entry name" value="P5C_reductase"/>
    <property type="match status" value="1"/>
</dbReference>
<dbReference type="InterPro" id="IPR000304">
    <property type="entry name" value="Pyrroline-COOH_reductase"/>
</dbReference>
<dbReference type="InterPro" id="IPR008927">
    <property type="entry name" value="6-PGluconate_DH-like_C_sf"/>
</dbReference>
<evidence type="ECO:0000256" key="6">
    <source>
        <dbReference type="HAMAP-Rule" id="MF_01925"/>
    </source>
</evidence>
<reference evidence="11 12" key="1">
    <citation type="submission" date="2019-05" db="EMBL/GenBank/DDBJ databases">
        <title>We sequenced the genome of Paenibacillus hemerocallicola KCTC 33185 for further insight into its adaptation and study the phylogeny of Paenibacillus.</title>
        <authorList>
            <person name="Narsing Rao M.P."/>
        </authorList>
    </citation>
    <scope>NUCLEOTIDE SEQUENCE [LARGE SCALE GENOMIC DNA]</scope>
    <source>
        <strain evidence="11 12">KCTC 33185</strain>
    </source>
</reference>
<protein>
    <recommendedName>
        <fullName evidence="6 7">Pyrroline-5-carboxylate reductase</fullName>
        <shortName evidence="6">P5C reductase</shortName>
        <shortName evidence="6">P5CR</shortName>
        <ecNumber evidence="6 7">1.5.1.2</ecNumber>
    </recommendedName>
    <alternativeName>
        <fullName evidence="6">PCA reductase</fullName>
    </alternativeName>
</protein>
<evidence type="ECO:0000259" key="9">
    <source>
        <dbReference type="Pfam" id="PF03807"/>
    </source>
</evidence>
<dbReference type="InterPro" id="IPR036291">
    <property type="entry name" value="NAD(P)-bd_dom_sf"/>
</dbReference>
<dbReference type="GO" id="GO:0004735">
    <property type="term" value="F:pyrroline-5-carboxylate reductase activity"/>
    <property type="evidence" value="ECO:0007669"/>
    <property type="project" value="UniProtKB-UniRule"/>
</dbReference>
<dbReference type="OrthoDB" id="9805754at2"/>
<evidence type="ECO:0000256" key="1">
    <source>
        <dbReference type="ARBA" id="ARBA00005525"/>
    </source>
</evidence>
<dbReference type="Pfam" id="PF03807">
    <property type="entry name" value="F420_oxidored"/>
    <property type="match status" value="1"/>
</dbReference>
<proteinExistence type="inferred from homology"/>
<keyword evidence="2 6" id="KW-0641">Proline biosynthesis</keyword>
<comment type="catalytic activity">
    <reaction evidence="6 8">
        <text>L-proline + NADP(+) = (S)-1-pyrroline-5-carboxylate + NADPH + 2 H(+)</text>
        <dbReference type="Rhea" id="RHEA:14109"/>
        <dbReference type="ChEBI" id="CHEBI:15378"/>
        <dbReference type="ChEBI" id="CHEBI:17388"/>
        <dbReference type="ChEBI" id="CHEBI:57783"/>
        <dbReference type="ChEBI" id="CHEBI:58349"/>
        <dbReference type="ChEBI" id="CHEBI:60039"/>
        <dbReference type="EC" id="1.5.1.2"/>
    </reaction>
</comment>
<evidence type="ECO:0000313" key="12">
    <source>
        <dbReference type="Proteomes" id="UP000307943"/>
    </source>
</evidence>
<organism evidence="11 12">
    <name type="scientific">Paenibacillus hemerocallicola</name>
    <dbReference type="NCBI Taxonomy" id="1172614"/>
    <lineage>
        <taxon>Bacteria</taxon>
        <taxon>Bacillati</taxon>
        <taxon>Bacillota</taxon>
        <taxon>Bacilli</taxon>
        <taxon>Bacillales</taxon>
        <taxon>Paenibacillaceae</taxon>
        <taxon>Paenibacillus</taxon>
    </lineage>
</organism>
<keyword evidence="12" id="KW-1185">Reference proteome</keyword>
<dbReference type="RefSeq" id="WP_139604961.1">
    <property type="nucleotide sequence ID" value="NZ_VDCQ01000041.1"/>
</dbReference>
<comment type="subcellular location">
    <subcellularLocation>
        <location evidence="6">Cytoplasm</location>
    </subcellularLocation>
</comment>
<keyword evidence="6 8" id="KW-0028">Amino-acid biosynthesis</keyword>